<keyword evidence="21" id="KW-1133">Transmembrane helix</keyword>
<dbReference type="Pfam" id="PF00328">
    <property type="entry name" value="His_Phos_2"/>
    <property type="match status" value="1"/>
</dbReference>
<evidence type="ECO:0000256" key="11">
    <source>
        <dbReference type="ARBA" id="ARBA00043670"/>
    </source>
</evidence>
<evidence type="ECO:0000256" key="14">
    <source>
        <dbReference type="ARBA" id="ARBA00043748"/>
    </source>
</evidence>
<dbReference type="InterPro" id="IPR000560">
    <property type="entry name" value="His_Pase_clade-2"/>
</dbReference>
<reference evidence="22" key="1">
    <citation type="journal article" date="2020" name="Stud. Mycol.">
        <title>101 Dothideomycetes genomes: a test case for predicting lifestyles and emergence of pathogens.</title>
        <authorList>
            <person name="Haridas S."/>
            <person name="Albert R."/>
            <person name="Binder M."/>
            <person name="Bloem J."/>
            <person name="Labutti K."/>
            <person name="Salamov A."/>
            <person name="Andreopoulos B."/>
            <person name="Baker S."/>
            <person name="Barry K."/>
            <person name="Bills G."/>
            <person name="Bluhm B."/>
            <person name="Cannon C."/>
            <person name="Castanera R."/>
            <person name="Culley D."/>
            <person name="Daum C."/>
            <person name="Ezra D."/>
            <person name="Gonzalez J."/>
            <person name="Henrissat B."/>
            <person name="Kuo A."/>
            <person name="Liang C."/>
            <person name="Lipzen A."/>
            <person name="Lutzoni F."/>
            <person name="Magnuson J."/>
            <person name="Mondo S."/>
            <person name="Nolan M."/>
            <person name="Ohm R."/>
            <person name="Pangilinan J."/>
            <person name="Park H.-J."/>
            <person name="Ramirez L."/>
            <person name="Alfaro M."/>
            <person name="Sun H."/>
            <person name="Tritt A."/>
            <person name="Yoshinaga Y."/>
            <person name="Zwiers L.-H."/>
            <person name="Turgeon B."/>
            <person name="Goodwin S."/>
            <person name="Spatafora J."/>
            <person name="Crous P."/>
            <person name="Grigoriev I."/>
        </authorList>
    </citation>
    <scope>NUCLEOTIDE SEQUENCE</scope>
    <source>
        <strain evidence="22">HMLAC05119</strain>
    </source>
</reference>
<evidence type="ECO:0000256" key="10">
    <source>
        <dbReference type="ARBA" id="ARBA00042300"/>
    </source>
</evidence>
<dbReference type="PANTHER" id="PTHR20963">
    <property type="entry name" value="MULTIPLE INOSITOL POLYPHOSPHATE PHOSPHATASE-RELATED"/>
    <property type="match status" value="1"/>
</dbReference>
<dbReference type="InterPro" id="IPR016274">
    <property type="entry name" value="Histidine_acid_Pase_euk"/>
</dbReference>
<comment type="subcellular location">
    <subcellularLocation>
        <location evidence="1">Secreted</location>
    </subcellularLocation>
</comment>
<comment type="catalytic activity">
    <reaction evidence="11">
        <text>1D-myo-inositol 1,2,5,6-tetrakisphosphate + H2O = 1D-myo-inositol 1,2,6-trisphosphate + phosphate</text>
        <dbReference type="Rhea" id="RHEA:77119"/>
        <dbReference type="ChEBI" id="CHEBI:15377"/>
        <dbReference type="ChEBI" id="CHEBI:43474"/>
        <dbReference type="ChEBI" id="CHEBI:195535"/>
        <dbReference type="ChEBI" id="CHEBI:195537"/>
    </reaction>
    <physiologicalReaction direction="left-to-right" evidence="11">
        <dbReference type="Rhea" id="RHEA:77120"/>
    </physiologicalReaction>
</comment>
<evidence type="ECO:0000256" key="1">
    <source>
        <dbReference type="ARBA" id="ARBA00004613"/>
    </source>
</evidence>
<evidence type="ECO:0000256" key="17">
    <source>
        <dbReference type="ARBA" id="ARBA00044262"/>
    </source>
</evidence>
<dbReference type="SUPFAM" id="SSF53254">
    <property type="entry name" value="Phosphoglycerate mutase-like"/>
    <property type="match status" value="1"/>
</dbReference>
<evidence type="ECO:0000256" key="7">
    <source>
        <dbReference type="ARBA" id="ARBA00023157"/>
    </source>
</evidence>
<evidence type="ECO:0000256" key="19">
    <source>
        <dbReference type="PIRSR" id="PIRSR000894-2"/>
    </source>
</evidence>
<keyword evidence="21" id="KW-0812">Transmembrane</keyword>
<evidence type="ECO:0000256" key="20">
    <source>
        <dbReference type="SAM" id="MobiDB-lite"/>
    </source>
</evidence>
<evidence type="ECO:0000256" key="9">
    <source>
        <dbReference type="ARBA" id="ARBA00041857"/>
    </source>
</evidence>
<comment type="similarity">
    <text evidence="2">Belongs to the histidine acid phosphatase family.</text>
</comment>
<organism evidence="22 23">
    <name type="scientific">Ampelomyces quisqualis</name>
    <name type="common">Powdery mildew agent</name>
    <dbReference type="NCBI Taxonomy" id="50730"/>
    <lineage>
        <taxon>Eukaryota</taxon>
        <taxon>Fungi</taxon>
        <taxon>Dikarya</taxon>
        <taxon>Ascomycota</taxon>
        <taxon>Pezizomycotina</taxon>
        <taxon>Dothideomycetes</taxon>
        <taxon>Pleosporomycetidae</taxon>
        <taxon>Pleosporales</taxon>
        <taxon>Pleosporineae</taxon>
        <taxon>Phaeosphaeriaceae</taxon>
        <taxon>Ampelomyces</taxon>
    </lineage>
</organism>
<keyword evidence="6" id="KW-0378">Hydrolase</keyword>
<dbReference type="GO" id="GO:0005576">
    <property type="term" value="C:extracellular region"/>
    <property type="evidence" value="ECO:0007669"/>
    <property type="project" value="UniProtKB-SubCell"/>
</dbReference>
<evidence type="ECO:0000256" key="5">
    <source>
        <dbReference type="ARBA" id="ARBA00022525"/>
    </source>
</evidence>
<dbReference type="OrthoDB" id="6509975at2759"/>
<feature type="transmembrane region" description="Helical" evidence="21">
    <location>
        <begin position="41"/>
        <end position="61"/>
    </location>
</feature>
<protein>
    <recommendedName>
        <fullName evidence="16">Phytase A</fullName>
        <ecNumber evidence="4">3.1.3.8</ecNumber>
    </recommendedName>
    <alternativeName>
        <fullName evidence="17">Histidine acid phosphatase phyA</fullName>
    </alternativeName>
    <alternativeName>
        <fullName evidence="10">Myo-inositol hexakisphosphate phosphohydrolase A</fullName>
    </alternativeName>
    <alternativeName>
        <fullName evidence="9">Myo-inositol-hexaphosphate 3-phosphohydrolase A</fullName>
    </alternativeName>
</protein>
<keyword evidence="23" id="KW-1185">Reference proteome</keyword>
<comment type="catalytic activity">
    <reaction evidence="13">
        <text>1D-myo-inositol 1,2,6-trisphosphate + H2O = 1D-myo-inositol 1,2-bisphosphate + phosphate</text>
        <dbReference type="Rhea" id="RHEA:77131"/>
        <dbReference type="ChEBI" id="CHEBI:15377"/>
        <dbReference type="ChEBI" id="CHEBI:43474"/>
        <dbReference type="ChEBI" id="CHEBI:195537"/>
        <dbReference type="ChEBI" id="CHEBI:195539"/>
    </reaction>
    <physiologicalReaction direction="left-to-right" evidence="13">
        <dbReference type="Rhea" id="RHEA:77132"/>
    </physiologicalReaction>
</comment>
<evidence type="ECO:0000256" key="18">
    <source>
        <dbReference type="PIRSR" id="PIRSR000894-1"/>
    </source>
</evidence>
<dbReference type="PIRSF" id="PIRSF000894">
    <property type="entry name" value="Acid_phosphatase"/>
    <property type="match status" value="1"/>
</dbReference>
<evidence type="ECO:0000256" key="16">
    <source>
        <dbReference type="ARBA" id="ARBA00044106"/>
    </source>
</evidence>
<keyword evidence="8" id="KW-0325">Glycoprotein</keyword>
<sequence length="498" mass="55654">MMAKAWSRLRGNPPQQYAPLPLSEKEGPPTIRSRQPNRSPWGVIGLTLCIIGALSGLYGLLTSLSTSAHRSCDTIDDGYRCSPKTTHFWGQYSPWYSVPSEMDVAPPRDCKVSFANVLSRHGGRDPTIGKSIAYALLIADIQNTSKAYPAEFNFLKDYQYSLGADELTDAGRQEMVNSGAHFFRRYHKLVKKHTPFVRAGGQHRVVESAQNWLLGVAQSLGRSPAEIDLIIPEGSNWNNTLSHDNCPAFGTGPSRDLRDQAQQTWAAEFVPPIRERVNAQLGTNLSTTSIVYLMDMCPFDTLAHPTAKVSKFCHLFSEEEWQAYDYFQTLGKYYGYSVGNPLGPTQGVGYVNELLARLTDEPVADHTNTNTTLNSDPKSFPLDRHVYADFSHDNDISGVLAALGLYNRTKPLSNTTRESTDETYGFSAAWTVPFASRLYVEKLQCKHEKEEFVRIIVNDRVQPLNFCGGDKHGRCTLSKFVKSQGFAREGGSWHRCYE</sequence>
<dbReference type="GO" id="GO:0016158">
    <property type="term" value="F:inositol hexakisphosphate 3-phosphatase activity"/>
    <property type="evidence" value="ECO:0007669"/>
    <property type="project" value="UniProtKB-EC"/>
</dbReference>
<comment type="subunit">
    <text evidence="3">Monomer.</text>
</comment>
<evidence type="ECO:0000313" key="22">
    <source>
        <dbReference type="EMBL" id="KAF1914676.1"/>
    </source>
</evidence>
<comment type="catalytic activity">
    <reaction evidence="14">
        <text>1D-myo-inositol 1,2,4,5,6-pentakisphosphate + H2O = 1D-myo-inositol 1,2,5,6-tetrakisphosphate + phosphate</text>
        <dbReference type="Rhea" id="RHEA:77115"/>
        <dbReference type="ChEBI" id="CHEBI:15377"/>
        <dbReference type="ChEBI" id="CHEBI:43474"/>
        <dbReference type="ChEBI" id="CHEBI:57798"/>
        <dbReference type="ChEBI" id="CHEBI:195535"/>
    </reaction>
    <physiologicalReaction direction="left-to-right" evidence="14">
        <dbReference type="Rhea" id="RHEA:77116"/>
    </physiologicalReaction>
</comment>
<dbReference type="Proteomes" id="UP000800096">
    <property type="component" value="Unassembled WGS sequence"/>
</dbReference>
<evidence type="ECO:0000256" key="15">
    <source>
        <dbReference type="ARBA" id="ARBA00043788"/>
    </source>
</evidence>
<comment type="catalytic activity">
    <reaction evidence="12">
        <text>1D-myo-inositol 1,2-bisphosphate + H2O = 1D-myo-inositol 2-phosphate + phosphate</text>
        <dbReference type="Rhea" id="RHEA:77135"/>
        <dbReference type="ChEBI" id="CHEBI:15377"/>
        <dbReference type="ChEBI" id="CHEBI:43474"/>
        <dbReference type="ChEBI" id="CHEBI:84142"/>
        <dbReference type="ChEBI" id="CHEBI:195539"/>
    </reaction>
    <physiologicalReaction direction="left-to-right" evidence="12">
        <dbReference type="Rhea" id="RHEA:77136"/>
    </physiologicalReaction>
</comment>
<feature type="region of interest" description="Disordered" evidence="20">
    <location>
        <begin position="1"/>
        <end position="36"/>
    </location>
</feature>
<gene>
    <name evidence="22" type="ORF">BDU57DRAFT_300972</name>
</gene>
<proteinExistence type="inferred from homology"/>
<feature type="disulfide bond" evidence="19">
    <location>
        <begin position="297"/>
        <end position="313"/>
    </location>
</feature>
<dbReference type="EC" id="3.1.3.8" evidence="4"/>
<feature type="disulfide bond" evidence="19">
    <location>
        <begin position="467"/>
        <end position="475"/>
    </location>
</feature>
<comment type="catalytic activity">
    <reaction evidence="15">
        <text>1D-myo-inositol hexakisphosphate + H2O = 1D-myo-inositol 1,2,4,5,6-pentakisphosphate + phosphate</text>
        <dbReference type="Rhea" id="RHEA:16989"/>
        <dbReference type="ChEBI" id="CHEBI:15377"/>
        <dbReference type="ChEBI" id="CHEBI:43474"/>
        <dbReference type="ChEBI" id="CHEBI:57798"/>
        <dbReference type="ChEBI" id="CHEBI:58130"/>
        <dbReference type="EC" id="3.1.3.8"/>
    </reaction>
    <physiologicalReaction direction="left-to-right" evidence="15">
        <dbReference type="Rhea" id="RHEA:16990"/>
    </physiologicalReaction>
</comment>
<dbReference type="GO" id="GO:0003993">
    <property type="term" value="F:acid phosphatase activity"/>
    <property type="evidence" value="ECO:0007669"/>
    <property type="project" value="TreeGrafter"/>
</dbReference>
<dbReference type="PANTHER" id="PTHR20963:SF24">
    <property type="entry name" value="3-PHYTASE B"/>
    <property type="match status" value="1"/>
</dbReference>
<evidence type="ECO:0000256" key="4">
    <source>
        <dbReference type="ARBA" id="ARBA00012632"/>
    </source>
</evidence>
<keyword evidence="7 19" id="KW-1015">Disulfide bond</keyword>
<evidence type="ECO:0000256" key="3">
    <source>
        <dbReference type="ARBA" id="ARBA00011245"/>
    </source>
</evidence>
<dbReference type="Gene3D" id="3.40.50.1240">
    <property type="entry name" value="Phosphoglycerate mutase-like"/>
    <property type="match status" value="1"/>
</dbReference>
<feature type="active site" description="Proton donor" evidence="18">
    <location>
        <position position="393"/>
    </location>
</feature>
<dbReference type="InterPro" id="IPR033379">
    <property type="entry name" value="Acid_Pase_AS"/>
</dbReference>
<evidence type="ECO:0000256" key="6">
    <source>
        <dbReference type="ARBA" id="ARBA00022801"/>
    </source>
</evidence>
<evidence type="ECO:0000256" key="13">
    <source>
        <dbReference type="ARBA" id="ARBA00043721"/>
    </source>
</evidence>
<accession>A0A6A5QJ03</accession>
<feature type="disulfide bond" evidence="19">
    <location>
        <begin position="246"/>
        <end position="496"/>
    </location>
</feature>
<evidence type="ECO:0000256" key="8">
    <source>
        <dbReference type="ARBA" id="ARBA00023180"/>
    </source>
</evidence>
<dbReference type="PROSITE" id="PS00778">
    <property type="entry name" value="HIS_ACID_PHOSPHAT_2"/>
    <property type="match status" value="1"/>
</dbReference>
<keyword evidence="21" id="KW-0472">Membrane</keyword>
<evidence type="ECO:0000256" key="21">
    <source>
        <dbReference type="SAM" id="Phobius"/>
    </source>
</evidence>
<evidence type="ECO:0000313" key="23">
    <source>
        <dbReference type="Proteomes" id="UP000800096"/>
    </source>
</evidence>
<dbReference type="CDD" id="cd07061">
    <property type="entry name" value="HP_HAP_like"/>
    <property type="match status" value="1"/>
</dbReference>
<keyword evidence="5" id="KW-0964">Secreted</keyword>
<feature type="disulfide bond" evidence="19">
    <location>
        <begin position="110"/>
        <end position="445"/>
    </location>
</feature>
<name>A0A6A5QJ03_AMPQU</name>
<evidence type="ECO:0000256" key="2">
    <source>
        <dbReference type="ARBA" id="ARBA00005375"/>
    </source>
</evidence>
<dbReference type="PROSITE" id="PS00616">
    <property type="entry name" value="HIS_ACID_PHOSPHAT_1"/>
    <property type="match status" value="1"/>
</dbReference>
<dbReference type="EMBL" id="ML979137">
    <property type="protein sequence ID" value="KAF1914676.1"/>
    <property type="molecule type" value="Genomic_DNA"/>
</dbReference>
<dbReference type="InterPro" id="IPR029033">
    <property type="entry name" value="His_PPase_superfam"/>
</dbReference>
<evidence type="ECO:0000256" key="12">
    <source>
        <dbReference type="ARBA" id="ARBA00043675"/>
    </source>
</evidence>
<feature type="active site" description="Nucleophile" evidence="18">
    <location>
        <position position="121"/>
    </location>
</feature>
<dbReference type="AlphaFoldDB" id="A0A6A5QJ03"/>